<gene>
    <name evidence="1" type="ORF">D7N80_24910</name>
</gene>
<sequence length="55" mass="6298">MSEQEVSERVGKKRTALWRLRKKFGFPSPVLTHPSKYSRAAVEKWIAEGGVNRVV</sequence>
<evidence type="ECO:0000313" key="1">
    <source>
        <dbReference type="EMBL" id="MML56462.1"/>
    </source>
</evidence>
<comment type="caution">
    <text evidence="1">The sequence shown here is derived from an EMBL/GenBank/DDBJ whole genome shotgun (WGS) entry which is preliminary data.</text>
</comment>
<dbReference type="GO" id="GO:0003677">
    <property type="term" value="F:DNA binding"/>
    <property type="evidence" value="ECO:0007669"/>
    <property type="project" value="UniProtKB-KW"/>
</dbReference>
<organism evidence="1">
    <name type="scientific">Salmonella enterica I</name>
    <dbReference type="NCBI Taxonomy" id="59201"/>
    <lineage>
        <taxon>Bacteria</taxon>
        <taxon>Pseudomonadati</taxon>
        <taxon>Pseudomonadota</taxon>
        <taxon>Gammaproteobacteria</taxon>
        <taxon>Enterobacterales</taxon>
        <taxon>Enterobacteriaceae</taxon>
        <taxon>Salmonella</taxon>
    </lineage>
</organism>
<name>A0A3R1ADT0_SALET</name>
<reference evidence="1" key="1">
    <citation type="submission" date="2018-09" db="EMBL/GenBank/DDBJ databases">
        <authorList>
            <person name="Ashton P.M."/>
            <person name="Dallman T."/>
            <person name="Nair S."/>
            <person name="De Pinna E."/>
            <person name="Peters T."/>
            <person name="Grant K."/>
        </authorList>
    </citation>
    <scope>NUCLEOTIDE SEQUENCE [LARGE SCALE GENOMIC DNA]</scope>
    <source>
        <strain evidence="1">598938</strain>
    </source>
</reference>
<dbReference type="AlphaFoldDB" id="A0A3R1ADT0"/>
<dbReference type="Proteomes" id="UP000885348">
    <property type="component" value="Unassembled WGS sequence"/>
</dbReference>
<keyword evidence="1" id="KW-0238">DNA-binding</keyword>
<proteinExistence type="predicted"/>
<protein>
    <submittedName>
        <fullName evidence="1">DNA-binding protein</fullName>
    </submittedName>
</protein>
<dbReference type="EMBL" id="RVVJ01000042">
    <property type="protein sequence ID" value="MML56462.1"/>
    <property type="molecule type" value="Genomic_DNA"/>
</dbReference>
<accession>A0A3R1ADT0</accession>